<dbReference type="STRING" id="592026.GCWU0000282_002304"/>
<accession>V2Z5I1</accession>
<evidence type="ECO:0000256" key="1">
    <source>
        <dbReference type="ARBA" id="ARBA00022737"/>
    </source>
</evidence>
<dbReference type="EMBL" id="ACIL03000016">
    <property type="protein sequence ID" value="ESL02170.1"/>
    <property type="molecule type" value="Genomic_DNA"/>
</dbReference>
<dbReference type="eggNOG" id="COG0666">
    <property type="taxonomic scope" value="Bacteria"/>
</dbReference>
<evidence type="ECO:0000256" key="2">
    <source>
        <dbReference type="ARBA" id="ARBA00023043"/>
    </source>
</evidence>
<protein>
    <submittedName>
        <fullName evidence="4">Ankyrin repeat protein</fullName>
    </submittedName>
</protein>
<dbReference type="InterPro" id="IPR036770">
    <property type="entry name" value="Ankyrin_rpt-contain_sf"/>
</dbReference>
<dbReference type="OrthoDB" id="341379at2"/>
<dbReference type="Pfam" id="PF12796">
    <property type="entry name" value="Ank_2"/>
    <property type="match status" value="1"/>
</dbReference>
<keyword evidence="2 3" id="KW-0040">ANK repeat</keyword>
<dbReference type="RefSeq" id="WP_023355164.1">
    <property type="nucleotide sequence ID" value="NZ_KI535369.1"/>
</dbReference>
<name>V2Z5I1_9FIRM</name>
<evidence type="ECO:0000256" key="3">
    <source>
        <dbReference type="PROSITE-ProRule" id="PRU00023"/>
    </source>
</evidence>
<dbReference type="PROSITE" id="PS50088">
    <property type="entry name" value="ANK_REPEAT"/>
    <property type="match status" value="1"/>
</dbReference>
<keyword evidence="5" id="KW-1185">Reference proteome</keyword>
<dbReference type="PANTHER" id="PTHR24198">
    <property type="entry name" value="ANKYRIN REPEAT AND PROTEIN KINASE DOMAIN-CONTAINING PROTEIN"/>
    <property type="match status" value="1"/>
</dbReference>
<organism evidence="4 5">
    <name type="scientific">Catonella morbi ATCC 51271</name>
    <dbReference type="NCBI Taxonomy" id="592026"/>
    <lineage>
        <taxon>Bacteria</taxon>
        <taxon>Bacillati</taxon>
        <taxon>Bacillota</taxon>
        <taxon>Clostridia</taxon>
        <taxon>Lachnospirales</taxon>
        <taxon>Lachnospiraceae</taxon>
        <taxon>Catonella</taxon>
    </lineage>
</organism>
<comment type="caution">
    <text evidence="4">The sequence shown here is derived from an EMBL/GenBank/DDBJ whole genome shotgun (WGS) entry which is preliminary data.</text>
</comment>
<dbReference type="SMART" id="SM00248">
    <property type="entry name" value="ANK"/>
    <property type="match status" value="5"/>
</dbReference>
<dbReference type="Gene3D" id="1.25.40.20">
    <property type="entry name" value="Ankyrin repeat-containing domain"/>
    <property type="match status" value="1"/>
</dbReference>
<evidence type="ECO:0000313" key="4">
    <source>
        <dbReference type="EMBL" id="ESL02170.1"/>
    </source>
</evidence>
<sequence length="358" mass="41267">MVKLKDIGNFNSVPQIVNDIIKGNTKALDEHLSGGWDIEKGIKIGEYTTLSPLDLALIMESFNSVKWLVEKGVNLNVKGNPSFLSAVRYCDEAVIRYLAEQGAKVNCVNEVKTEAFSQALYGKKYENLPIIHDLGHRVEKYGGQAFRSAVSDRNYEVLDFFIKNGVDINYNAPDSVYPFKPTPLCVAARYVDLKMCKYLVENGADVTITEKDGMRPYSIAVEKGDEEMAEYFKQLEPEEYHSIQNKLDELKPFKLPKAVMDFLQSEELHFELKDCDFKWIEFFSLIDTVPMKKGRQKILRISKQTGDYDHIYIVWNPKTKKVAFYDIEHEEMKDICSFEEFINDMPAYMQKIIEGEYE</sequence>
<gene>
    <name evidence="4" type="ORF">GCWU0000282_002304</name>
</gene>
<dbReference type="PANTHER" id="PTHR24198:SF165">
    <property type="entry name" value="ANKYRIN REPEAT-CONTAINING PROTEIN-RELATED"/>
    <property type="match status" value="1"/>
</dbReference>
<reference evidence="4 5" key="1">
    <citation type="submission" date="2013-06" db="EMBL/GenBank/DDBJ databases">
        <authorList>
            <person name="Weinstock G."/>
            <person name="Sodergren E."/>
            <person name="Clifton S."/>
            <person name="Fulton L."/>
            <person name="Fulton B."/>
            <person name="Courtney L."/>
            <person name="Fronick C."/>
            <person name="Harrison M."/>
            <person name="Strong C."/>
            <person name="Farmer C."/>
            <person name="Delahaunty K."/>
            <person name="Markovic C."/>
            <person name="Hall O."/>
            <person name="Minx P."/>
            <person name="Tomlinson C."/>
            <person name="Mitreva M."/>
            <person name="Nelson J."/>
            <person name="Hou S."/>
            <person name="Wollam A."/>
            <person name="Pepin K.H."/>
            <person name="Johnson M."/>
            <person name="Bhonagiri V."/>
            <person name="Nash W.E."/>
            <person name="Warren W."/>
            <person name="Chinwalla A."/>
            <person name="Mardis E.R."/>
            <person name="Wilson R.K."/>
        </authorList>
    </citation>
    <scope>NUCLEOTIDE SEQUENCE [LARGE SCALE GENOMIC DNA]</scope>
    <source>
        <strain evidence="4 5">ATCC 51271</strain>
    </source>
</reference>
<dbReference type="Proteomes" id="UP000018227">
    <property type="component" value="Unassembled WGS sequence"/>
</dbReference>
<dbReference type="SUPFAM" id="SSF48403">
    <property type="entry name" value="Ankyrin repeat"/>
    <property type="match status" value="1"/>
</dbReference>
<feature type="repeat" description="ANK" evidence="3">
    <location>
        <begin position="179"/>
        <end position="211"/>
    </location>
</feature>
<proteinExistence type="predicted"/>
<evidence type="ECO:0000313" key="5">
    <source>
        <dbReference type="Proteomes" id="UP000018227"/>
    </source>
</evidence>
<dbReference type="HOGENOM" id="CLU_044830_0_0_9"/>
<dbReference type="InterPro" id="IPR002110">
    <property type="entry name" value="Ankyrin_rpt"/>
</dbReference>
<dbReference type="AlphaFoldDB" id="V2Z5I1"/>
<keyword evidence="1" id="KW-0677">Repeat</keyword>